<comment type="similarity">
    <text evidence="3">Belongs to the bacterial solute-binding protein 9 family.</text>
</comment>
<dbReference type="CDD" id="cd01017">
    <property type="entry name" value="AdcA"/>
    <property type="match status" value="1"/>
</dbReference>
<evidence type="ECO:0000256" key="3">
    <source>
        <dbReference type="RuleBase" id="RU003512"/>
    </source>
</evidence>
<dbReference type="GO" id="GO:0007155">
    <property type="term" value="P:cell adhesion"/>
    <property type="evidence" value="ECO:0007669"/>
    <property type="project" value="InterPro"/>
</dbReference>
<reference evidence="7 8" key="2">
    <citation type="journal article" date="2016" name="Int. J. Syst. Evol. Microbiol.">
        <title>Bacillus gobiensis sp. nov., isolated from a soil sample.</title>
        <authorList>
            <person name="Liu B."/>
            <person name="Liu G.H."/>
            <person name="Cetin S."/>
            <person name="Schumann P."/>
            <person name="Pan Z.Z."/>
            <person name="Chen Q.Q."/>
        </authorList>
    </citation>
    <scope>NUCLEOTIDE SEQUENCE [LARGE SCALE GENOMIC DNA]</scope>
    <source>
        <strain evidence="7 8">FJAT-4402</strain>
    </source>
</reference>
<organism evidence="7 8">
    <name type="scientific">Bacillus gobiensis</name>
    <dbReference type="NCBI Taxonomy" id="1441095"/>
    <lineage>
        <taxon>Bacteria</taxon>
        <taxon>Bacillati</taxon>
        <taxon>Bacillota</taxon>
        <taxon>Bacilli</taxon>
        <taxon>Bacillales</taxon>
        <taxon>Bacillaceae</taxon>
        <taxon>Bacillus</taxon>
    </lineage>
</organism>
<feature type="chain" id="PRO_5038915734" evidence="6">
    <location>
        <begin position="19"/>
        <end position="333"/>
    </location>
</feature>
<dbReference type="Proteomes" id="UP000067625">
    <property type="component" value="Chromosome"/>
</dbReference>
<sequence length="333" mass="37111">MKKRFGFAAALILAAALAGCSNDSGNSSKTNDDKLKVYTTIYPLEDFTKKIGGDYVDVTSIYPPNADAHTYEPSSKTLVEMAEGDAFIYSGVGEEGFADKAAESLKSNDVNIVKAGEGIELLSEDEEHAHEGEEAHDHGDEAEHNHESEAGHEEEGHHHDKDPHVWLDPVLSIQIAENIKNSLTKMDPDHEKTYTENFNSLKKELEQLDTEFKETVKKADKKEILVSHAAYGYWHERYGIEQISVLGLSPTQEPSQKELQTLVETAKEHDIKYVIFESNVTSKISTIVKNEIGADSLTLHNLESISEEDEKNGEDYFSLMQKNLDTLKKALSN</sequence>
<dbReference type="PANTHER" id="PTHR42953:SF8">
    <property type="entry name" value="ZINT DOMAIN-CONTAINING PROTEIN"/>
    <property type="match status" value="1"/>
</dbReference>
<dbReference type="PANTHER" id="PTHR42953">
    <property type="entry name" value="HIGH-AFFINITY ZINC UPTAKE SYSTEM PROTEIN ZNUA-RELATED"/>
    <property type="match status" value="1"/>
</dbReference>
<keyword evidence="4" id="KW-0175">Coiled coil</keyword>
<dbReference type="RefSeq" id="WP_053603877.1">
    <property type="nucleotide sequence ID" value="NZ_CP012600.1"/>
</dbReference>
<reference evidence="8" key="1">
    <citation type="submission" date="2015-08" db="EMBL/GenBank/DDBJ databases">
        <title>Genome sequencing project for genomic taxonomy and phylogenomics of Bacillus-like bacteria.</title>
        <authorList>
            <person name="Liu B."/>
            <person name="Wang J."/>
            <person name="Zhu Y."/>
            <person name="Liu G."/>
            <person name="Chen Q."/>
            <person name="Chen Z."/>
            <person name="Lan J."/>
            <person name="Che J."/>
            <person name="Ge C."/>
            <person name="Shi H."/>
            <person name="Pan Z."/>
            <person name="Liu X."/>
        </authorList>
    </citation>
    <scope>NUCLEOTIDE SEQUENCE [LARGE SCALE GENOMIC DNA]</scope>
    <source>
        <strain evidence="8">FJAT-4402</strain>
    </source>
</reference>
<evidence type="ECO:0000256" key="1">
    <source>
        <dbReference type="ARBA" id="ARBA00022448"/>
    </source>
</evidence>
<keyword evidence="2 6" id="KW-0732">Signal</keyword>
<evidence type="ECO:0000313" key="8">
    <source>
        <dbReference type="Proteomes" id="UP000067625"/>
    </source>
</evidence>
<evidence type="ECO:0000256" key="6">
    <source>
        <dbReference type="SAM" id="SignalP"/>
    </source>
</evidence>
<dbReference type="PRINTS" id="PR00690">
    <property type="entry name" value="ADHESNFAMILY"/>
</dbReference>
<feature type="signal peptide" evidence="6">
    <location>
        <begin position="1"/>
        <end position="18"/>
    </location>
</feature>
<evidence type="ECO:0000256" key="4">
    <source>
        <dbReference type="SAM" id="Coils"/>
    </source>
</evidence>
<name>A0A0M4FRQ2_9BACI</name>
<gene>
    <name evidence="7" type="ORF">AM592_11115</name>
</gene>
<keyword evidence="8" id="KW-1185">Reference proteome</keyword>
<dbReference type="STRING" id="1441095.AM592_11115"/>
<dbReference type="InterPro" id="IPR006128">
    <property type="entry name" value="Lipoprotein_PsaA-like"/>
</dbReference>
<dbReference type="InterPro" id="IPR006129">
    <property type="entry name" value="AdhesinB"/>
</dbReference>
<dbReference type="EMBL" id="CP012600">
    <property type="protein sequence ID" value="ALC82097.1"/>
    <property type="molecule type" value="Genomic_DNA"/>
</dbReference>
<dbReference type="AlphaFoldDB" id="A0A0M4FRQ2"/>
<dbReference type="InterPro" id="IPR006127">
    <property type="entry name" value="ZnuA-like"/>
</dbReference>
<dbReference type="Gene3D" id="3.40.50.1980">
    <property type="entry name" value="Nitrogenase molybdenum iron protein domain"/>
    <property type="match status" value="2"/>
</dbReference>
<dbReference type="PATRIC" id="fig|1441095.3.peg.2444"/>
<evidence type="ECO:0000313" key="7">
    <source>
        <dbReference type="EMBL" id="ALC82097.1"/>
    </source>
</evidence>
<dbReference type="InterPro" id="IPR050492">
    <property type="entry name" value="Bact_metal-bind_prot9"/>
</dbReference>
<dbReference type="OrthoDB" id="9810636at2"/>
<dbReference type="PRINTS" id="PR00691">
    <property type="entry name" value="ADHESINB"/>
</dbReference>
<feature type="coiled-coil region" evidence="4">
    <location>
        <begin position="191"/>
        <end position="218"/>
    </location>
</feature>
<evidence type="ECO:0000256" key="5">
    <source>
        <dbReference type="SAM" id="MobiDB-lite"/>
    </source>
</evidence>
<dbReference type="PROSITE" id="PS51257">
    <property type="entry name" value="PROKAR_LIPOPROTEIN"/>
    <property type="match status" value="1"/>
</dbReference>
<dbReference type="GO" id="GO:0046872">
    <property type="term" value="F:metal ion binding"/>
    <property type="evidence" value="ECO:0007669"/>
    <property type="project" value="InterPro"/>
</dbReference>
<accession>A0A0M4FRQ2</accession>
<dbReference type="GO" id="GO:0030001">
    <property type="term" value="P:metal ion transport"/>
    <property type="evidence" value="ECO:0007669"/>
    <property type="project" value="InterPro"/>
</dbReference>
<proteinExistence type="inferred from homology"/>
<feature type="region of interest" description="Disordered" evidence="5">
    <location>
        <begin position="127"/>
        <end position="164"/>
    </location>
</feature>
<protein>
    <submittedName>
        <fullName evidence="7">Adhesin</fullName>
    </submittedName>
</protein>
<dbReference type="Pfam" id="PF01297">
    <property type="entry name" value="ZnuA"/>
    <property type="match status" value="1"/>
</dbReference>
<dbReference type="SUPFAM" id="SSF53807">
    <property type="entry name" value="Helical backbone' metal receptor"/>
    <property type="match status" value="1"/>
</dbReference>
<keyword evidence="1 3" id="KW-0813">Transport</keyword>
<evidence type="ECO:0000256" key="2">
    <source>
        <dbReference type="ARBA" id="ARBA00022729"/>
    </source>
</evidence>